<keyword evidence="4" id="KW-1185">Reference proteome</keyword>
<evidence type="ECO:0000313" key="5">
    <source>
        <dbReference type="Proteomes" id="UP001500962"/>
    </source>
</evidence>
<dbReference type="EMBL" id="CP095005">
    <property type="protein sequence ID" value="UOO96137.1"/>
    <property type="molecule type" value="Genomic_DNA"/>
</dbReference>
<evidence type="ECO:0000313" key="4">
    <source>
        <dbReference type="Proteomes" id="UP000830542"/>
    </source>
</evidence>
<reference evidence="2" key="3">
    <citation type="submission" date="2023-12" db="EMBL/GenBank/DDBJ databases">
        <authorList>
            <person name="Sun Q."/>
            <person name="Inoue M."/>
        </authorList>
    </citation>
    <scope>NUCLEOTIDE SEQUENCE</scope>
    <source>
        <strain evidence="2">JCM 12289</strain>
    </source>
</reference>
<dbReference type="Gene3D" id="3.30.310.50">
    <property type="entry name" value="Alpha-D-phosphohexomutase, C-terminal domain"/>
    <property type="match status" value="1"/>
</dbReference>
<dbReference type="Pfam" id="PF09341">
    <property type="entry name" value="Pcc1"/>
    <property type="match status" value="1"/>
</dbReference>
<dbReference type="InterPro" id="IPR015419">
    <property type="entry name" value="CTAG/Pcc1"/>
</dbReference>
<sequence>MRHESSFALEYETESAAAAVERSLRPEIGDIEGDRTTASLSRDGATVGIDVAAADLVALRAGQNTWLSLTGVAERTLTAGADAANEADTTDRLDTVDG</sequence>
<comment type="similarity">
    <text evidence="1">Belongs to the CTAG/PCC1 family.</text>
</comment>
<accession>A0AAV3SC99</accession>
<protein>
    <submittedName>
        <fullName evidence="2">KEOPS complex subunit Pcc1</fullName>
    </submittedName>
    <submittedName>
        <fullName evidence="3">Rpo operon protein</fullName>
    </submittedName>
</protein>
<proteinExistence type="inferred from homology"/>
<reference evidence="2" key="1">
    <citation type="journal article" date="2014" name="Int. J. Syst. Evol. Microbiol.">
        <title>Complete genome sequence of Corynebacterium casei LMG S-19264T (=DSM 44701T), isolated from a smear-ripened cheese.</title>
        <authorList>
            <consortium name="US DOE Joint Genome Institute (JGI-PGF)"/>
            <person name="Walter F."/>
            <person name="Albersmeier A."/>
            <person name="Kalinowski J."/>
            <person name="Ruckert C."/>
        </authorList>
    </citation>
    <scope>NUCLEOTIDE SEQUENCE</scope>
    <source>
        <strain evidence="2">JCM 12289</strain>
    </source>
</reference>
<dbReference type="EMBL" id="BAAADN010000009">
    <property type="protein sequence ID" value="GAA0453159.1"/>
    <property type="molecule type" value="Genomic_DNA"/>
</dbReference>
<dbReference type="KEGG" id="hdo:MUK72_05360"/>
<evidence type="ECO:0000313" key="2">
    <source>
        <dbReference type="EMBL" id="GAA0453159.1"/>
    </source>
</evidence>
<name>A0AAV3SC99_HALDO</name>
<gene>
    <name evidence="2" type="ORF">GCM10008985_06110</name>
    <name evidence="3" type="ORF">MUK72_05360</name>
</gene>
<organism evidence="2 5">
    <name type="scientific">Halococcus dombrowskii</name>
    <dbReference type="NCBI Taxonomy" id="179637"/>
    <lineage>
        <taxon>Archaea</taxon>
        <taxon>Methanobacteriati</taxon>
        <taxon>Methanobacteriota</taxon>
        <taxon>Stenosarchaea group</taxon>
        <taxon>Halobacteria</taxon>
        <taxon>Halobacteriales</taxon>
        <taxon>Halococcaceae</taxon>
        <taxon>Halococcus</taxon>
    </lineage>
</organism>
<dbReference type="AlphaFoldDB" id="A0AAV3SC99"/>
<dbReference type="Proteomes" id="UP000830542">
    <property type="component" value="Chromosome"/>
</dbReference>
<dbReference type="Proteomes" id="UP001500962">
    <property type="component" value="Unassembled WGS sequence"/>
</dbReference>
<reference evidence="3" key="2">
    <citation type="submission" date="2022-04" db="EMBL/GenBank/DDBJ databases">
        <title>Sequencing and genomic assembly of Halococcus dombrowskii.</title>
        <authorList>
            <person name="Lim S.W."/>
            <person name="MacLea K.S."/>
        </authorList>
    </citation>
    <scope>NUCLEOTIDE SEQUENCE</scope>
    <source>
        <strain evidence="3">H4</strain>
    </source>
</reference>
<dbReference type="RefSeq" id="WP_244704600.1">
    <property type="nucleotide sequence ID" value="NZ_BAAADN010000009.1"/>
</dbReference>
<evidence type="ECO:0000256" key="1">
    <source>
        <dbReference type="ARBA" id="ARBA00007073"/>
    </source>
</evidence>
<dbReference type="GeneID" id="71761254"/>
<dbReference type="NCBIfam" id="NF011470">
    <property type="entry name" value="PRK14887.1"/>
    <property type="match status" value="1"/>
</dbReference>
<evidence type="ECO:0000313" key="3">
    <source>
        <dbReference type="EMBL" id="UOO96137.1"/>
    </source>
</evidence>